<comment type="caution">
    <text evidence="10">The sequence shown here is derived from an EMBL/GenBank/DDBJ whole genome shotgun (WGS) entry which is preliminary data.</text>
</comment>
<comment type="catalytic activity">
    <reaction evidence="1">
        <text>S-ubiquitinyl-[E2 ubiquitin-conjugating enzyme]-L-cysteine + [acceptor protein]-L-lysine = [E2 ubiquitin-conjugating enzyme]-L-cysteine + N(6)-ubiquitinyl-[acceptor protein]-L-lysine.</text>
        <dbReference type="EC" id="2.3.2.27"/>
    </reaction>
</comment>
<dbReference type="PANTHER" id="PTHR23315:SF116">
    <property type="entry name" value="RING-TYPE E3 UBIQUITIN TRANSFERASE"/>
    <property type="match status" value="1"/>
</dbReference>
<dbReference type="EMBL" id="BKCJ010162164">
    <property type="protein sequence ID" value="GEY23597.1"/>
    <property type="molecule type" value="Genomic_DNA"/>
</dbReference>
<feature type="domain" description="U-box" evidence="9">
    <location>
        <begin position="347"/>
        <end position="421"/>
    </location>
</feature>
<dbReference type="AlphaFoldDB" id="A0A699HI45"/>
<dbReference type="InterPro" id="IPR000225">
    <property type="entry name" value="Armadillo"/>
</dbReference>
<dbReference type="InterPro" id="IPR058678">
    <property type="entry name" value="ARM_PUB"/>
</dbReference>
<dbReference type="SUPFAM" id="SSF57850">
    <property type="entry name" value="RING/U-box"/>
    <property type="match status" value="1"/>
</dbReference>
<comment type="pathway">
    <text evidence="2">Protein modification; protein ubiquitination.</text>
</comment>
<protein>
    <recommendedName>
        <fullName evidence="3">RING-type E3 ubiquitin transferase</fullName>
        <ecNumber evidence="3">2.3.2.27</ecNumber>
    </recommendedName>
</protein>
<keyword evidence="6" id="KW-0833">Ubl conjugation pathway</keyword>
<feature type="repeat" description="ARM" evidence="7">
    <location>
        <begin position="491"/>
        <end position="533"/>
    </location>
</feature>
<proteinExistence type="predicted"/>
<dbReference type="PANTHER" id="PTHR23315">
    <property type="entry name" value="U BOX DOMAIN-CONTAINING"/>
    <property type="match status" value="1"/>
</dbReference>
<dbReference type="FunFam" id="1.25.10.10:FF:000485">
    <property type="entry name" value="RING-type E3 ubiquitin transferase"/>
    <property type="match status" value="1"/>
</dbReference>
<dbReference type="GO" id="GO:0010029">
    <property type="term" value="P:regulation of seed germination"/>
    <property type="evidence" value="ECO:0007669"/>
    <property type="project" value="UniProtKB-ARBA"/>
</dbReference>
<keyword evidence="4" id="KW-0808">Transferase</keyword>
<evidence type="ECO:0000256" key="2">
    <source>
        <dbReference type="ARBA" id="ARBA00004906"/>
    </source>
</evidence>
<dbReference type="EC" id="2.3.2.27" evidence="3"/>
<dbReference type="SMART" id="SM00185">
    <property type="entry name" value="ARM"/>
    <property type="match status" value="3"/>
</dbReference>
<dbReference type="Pfam" id="PF04564">
    <property type="entry name" value="U-box"/>
    <property type="match status" value="1"/>
</dbReference>
<dbReference type="InterPro" id="IPR016024">
    <property type="entry name" value="ARM-type_fold"/>
</dbReference>
<evidence type="ECO:0000313" key="10">
    <source>
        <dbReference type="EMBL" id="GEY23597.1"/>
    </source>
</evidence>
<dbReference type="Pfam" id="PF25368">
    <property type="entry name" value="PUB10_N"/>
    <property type="match status" value="1"/>
</dbReference>
<evidence type="ECO:0000256" key="5">
    <source>
        <dbReference type="ARBA" id="ARBA00022737"/>
    </source>
</evidence>
<evidence type="ECO:0000256" key="3">
    <source>
        <dbReference type="ARBA" id="ARBA00012483"/>
    </source>
</evidence>
<dbReference type="FunFam" id="3.30.40.10:FF:000442">
    <property type="entry name" value="RING-type E3 ubiquitin transferase"/>
    <property type="match status" value="1"/>
</dbReference>
<feature type="compositionally biased region" description="Acidic residues" evidence="8">
    <location>
        <begin position="34"/>
        <end position="48"/>
    </location>
</feature>
<dbReference type="Pfam" id="PF25598">
    <property type="entry name" value="ARM_PUB"/>
    <property type="match status" value="1"/>
</dbReference>
<dbReference type="SMART" id="SM00504">
    <property type="entry name" value="Ubox"/>
    <property type="match status" value="1"/>
</dbReference>
<dbReference type="InterPro" id="IPR045210">
    <property type="entry name" value="RING-Ubox_PUB"/>
</dbReference>
<keyword evidence="5" id="KW-0677">Repeat</keyword>
<evidence type="ECO:0000256" key="4">
    <source>
        <dbReference type="ARBA" id="ARBA00022679"/>
    </source>
</evidence>
<dbReference type="InterPro" id="IPR011989">
    <property type="entry name" value="ARM-like"/>
</dbReference>
<evidence type="ECO:0000256" key="7">
    <source>
        <dbReference type="PROSITE-ProRule" id="PRU00259"/>
    </source>
</evidence>
<sequence length="756" mass="84577">MSNKRPSITRKPVEGPPRELLRWYGYDTDLSLEDEFSGTDNDSSDEDTIKESQSSNCEEKLKVVLPRQRGKEKCEMVPDHDVVKANTVVPCQDVNPATLVSSLIVLSNAIITHQQKFFPTQRKNVRESIRQVSILNMFFVELMEKNSIAKFPDSAVLCFSELHHSLQKILFLLEDVTRNGSRVYILMKSHFVATQFSNLIRSIATTLDILDFKVFDLSREMIELVEMIAKQARKANIQLDPDDEYAMKRVMLILNQFENRFEPDSIMIKRVLYYLRISTWSDCHNEIKFLDDEICIENNNKERDMHLLSTLAGFMRYCRGVLFENNLVEYNANQLVERGNLEILSCLNPEDFRCPISLELMTDPVTVSTGQTYDRVSIQKWLKSGNLICPKTGEKLASTELVPNVNLRKVIQQYCIDHGVSISKFHKQSRDISSTILPGSPASAEAIKFLSEYLVRRLRNGTLKQKSNAAYEIRLLAKSNIYNRCCLIQAGVIPLLLKLLSSSDATVQENAIAGLLKLSKHTNGKKVIINHDGLKPIVEVLENGLKQDAKQIAAATIFYLSSVQSYQKLIGEIPEAIPALIEQIKAGTSCGKKNSLAALFGILLYPRNHEAALLSGIVPLLSRIISTSDKPEIVTDSLAVLATLAESFDGSNTILEESSLALMIKTLQTSPSRAAKEYCVSILLALCNNLGNEVVAVLANNANLIGFLYTVSTSGGSQAGKKARALIRMMHRYHETSSSNLMANWDSSRASTIHSC</sequence>
<evidence type="ECO:0000259" key="9">
    <source>
        <dbReference type="PROSITE" id="PS51698"/>
    </source>
</evidence>
<evidence type="ECO:0000256" key="1">
    <source>
        <dbReference type="ARBA" id="ARBA00000900"/>
    </source>
</evidence>
<dbReference type="InterPro" id="IPR003613">
    <property type="entry name" value="Ubox_domain"/>
</dbReference>
<evidence type="ECO:0000256" key="6">
    <source>
        <dbReference type="ARBA" id="ARBA00022786"/>
    </source>
</evidence>
<reference evidence="10" key="1">
    <citation type="journal article" date="2019" name="Sci. Rep.">
        <title>Draft genome of Tanacetum cinerariifolium, the natural source of mosquito coil.</title>
        <authorList>
            <person name="Yamashiro T."/>
            <person name="Shiraishi A."/>
            <person name="Satake H."/>
            <person name="Nakayama K."/>
        </authorList>
    </citation>
    <scope>NUCLEOTIDE SEQUENCE</scope>
</reference>
<dbReference type="InterPro" id="IPR013083">
    <property type="entry name" value="Znf_RING/FYVE/PHD"/>
</dbReference>
<dbReference type="GO" id="GO:0016567">
    <property type="term" value="P:protein ubiquitination"/>
    <property type="evidence" value="ECO:0007669"/>
    <property type="project" value="UniProtKB-UniPathway"/>
</dbReference>
<dbReference type="UniPathway" id="UPA00143"/>
<dbReference type="CDD" id="cd16664">
    <property type="entry name" value="RING-Ubox_PUB"/>
    <property type="match status" value="1"/>
</dbReference>
<dbReference type="InterPro" id="IPR057623">
    <property type="entry name" value="PUB12-19-like_N"/>
</dbReference>
<dbReference type="Gene3D" id="3.30.40.10">
    <property type="entry name" value="Zinc/RING finger domain, C3HC4 (zinc finger)"/>
    <property type="match status" value="1"/>
</dbReference>
<dbReference type="SUPFAM" id="SSF48371">
    <property type="entry name" value="ARM repeat"/>
    <property type="match status" value="1"/>
</dbReference>
<accession>A0A699HI45</accession>
<organism evidence="10">
    <name type="scientific">Tanacetum cinerariifolium</name>
    <name type="common">Dalmatian daisy</name>
    <name type="synonym">Chrysanthemum cinerariifolium</name>
    <dbReference type="NCBI Taxonomy" id="118510"/>
    <lineage>
        <taxon>Eukaryota</taxon>
        <taxon>Viridiplantae</taxon>
        <taxon>Streptophyta</taxon>
        <taxon>Embryophyta</taxon>
        <taxon>Tracheophyta</taxon>
        <taxon>Spermatophyta</taxon>
        <taxon>Magnoliopsida</taxon>
        <taxon>eudicotyledons</taxon>
        <taxon>Gunneridae</taxon>
        <taxon>Pentapetalae</taxon>
        <taxon>asterids</taxon>
        <taxon>campanulids</taxon>
        <taxon>Asterales</taxon>
        <taxon>Asteraceae</taxon>
        <taxon>Asteroideae</taxon>
        <taxon>Anthemideae</taxon>
        <taxon>Anthemidinae</taxon>
        <taxon>Tanacetum</taxon>
    </lineage>
</organism>
<dbReference type="GO" id="GO:0061630">
    <property type="term" value="F:ubiquitin protein ligase activity"/>
    <property type="evidence" value="ECO:0007669"/>
    <property type="project" value="UniProtKB-EC"/>
</dbReference>
<evidence type="ECO:0000256" key="8">
    <source>
        <dbReference type="SAM" id="MobiDB-lite"/>
    </source>
</evidence>
<dbReference type="Gene3D" id="1.25.10.10">
    <property type="entry name" value="Leucine-rich Repeat Variant"/>
    <property type="match status" value="1"/>
</dbReference>
<dbReference type="PROSITE" id="PS51698">
    <property type="entry name" value="U_BOX"/>
    <property type="match status" value="1"/>
</dbReference>
<dbReference type="PROSITE" id="PS50176">
    <property type="entry name" value="ARM_REPEAT"/>
    <property type="match status" value="1"/>
</dbReference>
<gene>
    <name evidence="10" type="ORF">Tci_395571</name>
</gene>
<feature type="region of interest" description="Disordered" evidence="8">
    <location>
        <begin position="34"/>
        <end position="54"/>
    </location>
</feature>
<name>A0A699HI45_TANCI</name>